<dbReference type="Proteomes" id="UP000195981">
    <property type="component" value="Unassembled WGS sequence"/>
</dbReference>
<organism evidence="1 2">
    <name type="scientific">Brachybacterium nesterenkovii</name>
    <dbReference type="NCBI Taxonomy" id="47847"/>
    <lineage>
        <taxon>Bacteria</taxon>
        <taxon>Bacillati</taxon>
        <taxon>Actinomycetota</taxon>
        <taxon>Actinomycetes</taxon>
        <taxon>Micrococcales</taxon>
        <taxon>Dermabacteraceae</taxon>
        <taxon>Brachybacterium</taxon>
    </lineage>
</organism>
<evidence type="ECO:0000313" key="1">
    <source>
        <dbReference type="EMBL" id="SLM94757.1"/>
    </source>
</evidence>
<sequence>MRHVPSAERVVAVVRRRRRCGDPARGGGACGSRGHGAHGASFGVGAALHPVCVAQKATTLHESAL</sequence>
<gene>
    <name evidence="1" type="ORF">FM110_11850</name>
</gene>
<accession>A0A1X6X893</accession>
<name>A0A1X6X893_9MICO</name>
<evidence type="ECO:0000313" key="2">
    <source>
        <dbReference type="Proteomes" id="UP000195981"/>
    </source>
</evidence>
<dbReference type="EMBL" id="FWFG01000101">
    <property type="protein sequence ID" value="SLM94757.1"/>
    <property type="molecule type" value="Genomic_DNA"/>
</dbReference>
<reference evidence="1 2" key="1">
    <citation type="submission" date="2017-02" db="EMBL/GenBank/DDBJ databases">
        <authorList>
            <person name="Peterson S.W."/>
        </authorList>
    </citation>
    <scope>NUCLEOTIDE SEQUENCE [LARGE SCALE GENOMIC DNA]</scope>
    <source>
        <strain evidence="1 2">CIP104813</strain>
    </source>
</reference>
<keyword evidence="2" id="KW-1185">Reference proteome</keyword>
<protein>
    <submittedName>
        <fullName evidence="1">Uncharacterized protein</fullName>
    </submittedName>
</protein>
<dbReference type="AlphaFoldDB" id="A0A1X6X893"/>
<proteinExistence type="predicted"/>